<accession>A0A517YLE0</accession>
<dbReference type="OrthoDB" id="8549906at2"/>
<feature type="region of interest" description="Disordered" evidence="4">
    <location>
        <begin position="2753"/>
        <end position="2793"/>
    </location>
</feature>
<reference evidence="5 6" key="1">
    <citation type="submission" date="2019-02" db="EMBL/GenBank/DDBJ databases">
        <title>Deep-cultivation of Planctomycetes and their phenomic and genomic characterization uncovers novel biology.</title>
        <authorList>
            <person name="Wiegand S."/>
            <person name="Jogler M."/>
            <person name="Boedeker C."/>
            <person name="Pinto D."/>
            <person name="Vollmers J."/>
            <person name="Rivas-Marin E."/>
            <person name="Kohn T."/>
            <person name="Peeters S.H."/>
            <person name="Heuer A."/>
            <person name="Rast P."/>
            <person name="Oberbeckmann S."/>
            <person name="Bunk B."/>
            <person name="Jeske O."/>
            <person name="Meyerdierks A."/>
            <person name="Storesund J.E."/>
            <person name="Kallscheuer N."/>
            <person name="Luecker S."/>
            <person name="Lage O.M."/>
            <person name="Pohl T."/>
            <person name="Merkel B.J."/>
            <person name="Hornburger P."/>
            <person name="Mueller R.-W."/>
            <person name="Bruemmer F."/>
            <person name="Labrenz M."/>
            <person name="Spormann A.M."/>
            <person name="Op den Camp H."/>
            <person name="Overmann J."/>
            <person name="Amann R."/>
            <person name="Jetten M.S.M."/>
            <person name="Mascher T."/>
            <person name="Medema M.H."/>
            <person name="Devos D.P."/>
            <person name="Kaster A.-K."/>
            <person name="Ovreas L."/>
            <person name="Rohde M."/>
            <person name="Galperin M.Y."/>
            <person name="Jogler C."/>
        </authorList>
    </citation>
    <scope>NUCLEOTIDE SEQUENCE [LARGE SCALE GENOMIC DNA]</scope>
    <source>
        <strain evidence="5 6">ETA_A8</strain>
    </source>
</reference>
<dbReference type="Proteomes" id="UP000315017">
    <property type="component" value="Chromosome"/>
</dbReference>
<dbReference type="InterPro" id="IPR011050">
    <property type="entry name" value="Pectin_lyase_fold/virulence"/>
</dbReference>
<keyword evidence="6" id="KW-1185">Reference proteome</keyword>
<evidence type="ECO:0000256" key="4">
    <source>
        <dbReference type="SAM" id="MobiDB-lite"/>
    </source>
</evidence>
<dbReference type="SUPFAM" id="SSF51126">
    <property type="entry name" value="Pectin lyase-like"/>
    <property type="match status" value="1"/>
</dbReference>
<dbReference type="Pfam" id="PF00353">
    <property type="entry name" value="HemolysinCabind"/>
    <property type="match status" value="3"/>
</dbReference>
<protein>
    <submittedName>
        <fullName evidence="5">Hemolysin, chromosomal</fullName>
    </submittedName>
</protein>
<keyword evidence="3" id="KW-0732">Signal</keyword>
<dbReference type="InterPro" id="IPR013425">
    <property type="entry name" value="Autotrns_rpt"/>
</dbReference>
<evidence type="ECO:0000313" key="6">
    <source>
        <dbReference type="Proteomes" id="UP000315017"/>
    </source>
</evidence>
<evidence type="ECO:0000313" key="5">
    <source>
        <dbReference type="EMBL" id="QDU31047.1"/>
    </source>
</evidence>
<dbReference type="NCBIfam" id="TIGR02601">
    <property type="entry name" value="autotrns_rpt"/>
    <property type="match status" value="3"/>
</dbReference>
<dbReference type="InterPro" id="IPR050557">
    <property type="entry name" value="RTX_toxin/Mannuronan_C5-epim"/>
</dbReference>
<feature type="region of interest" description="Disordered" evidence="4">
    <location>
        <begin position="2979"/>
        <end position="3001"/>
    </location>
</feature>
<dbReference type="GO" id="GO:0005509">
    <property type="term" value="F:calcium ion binding"/>
    <property type="evidence" value="ECO:0007669"/>
    <property type="project" value="InterPro"/>
</dbReference>
<evidence type="ECO:0000256" key="3">
    <source>
        <dbReference type="ARBA" id="ARBA00022729"/>
    </source>
</evidence>
<dbReference type="SUPFAM" id="SSF51120">
    <property type="entry name" value="beta-Roll"/>
    <property type="match status" value="2"/>
</dbReference>
<sequence>MLNRYLRSQWFRFLGKQKKAPSTKQHNRRTFLESLEDRRVMAVYTFDAMTNTLGIGLANNDLLTTTVSGSDVVFTLAGAGTFVQSGGDPAPIFGANSITIPAADLVSSLNITNSTVTTGTNSVTFSGAITSGSIGVLLNDADAVGNINVNAALSATAGSVALNGAAIAGNASGTISTTGGLSVTNTATSSLAGVISGSGGLNKSGAGTLTLSGDNNYTGITTLNRGTTSLLSANALGATGVGNHTVVNGADLATGTTLALNPAAGISVPESLNLNASASGLVTLLNSGQNNTISGSIDVTSASNPVQFTSNGGSLTVTGDITGALSSGASLVLRGTSTSTTNRLQGSVNLTGGNLSKTDAGLWVVGAAAKTYSWVNTEVSVGTLRMAAADVLPATGNIIMGQNNTNSSTLDLNGFNQTTADITYNYTSGIGIISTGAGTLTLDGDLNFNATTANNAAATGSRITGNLELGVGDHNFNIANATTAFDFNITANISGSGTVKKTGQGNLLLSGTNSFSGTYEINTLSTLGSLVLYSTGAENGSPNVILNSGGLALGTAFIGQTATIGNLTGTGGVVSARFESTAGTRTLSINQTTSGTYSGRVGDDVDARLLAIQKIGAATLTLNGTNGYSGTTNVNEGTLLINSSVVDGTAATDVSVNGTGTLGGTGTINGVTQVFSGGSIAPGTNTGILNSGSLTFDSGSNFNVELNGTTVGTQYDQLNVTGSVTLNDANLVVALGYTPANGHSFTIINNDLSDTVLGLGTFKVGGVTIPDDTAFIAGGNRFIINYNGGSNSNDVTLTVQNFTTELTLSSGNLVITDIAGGGQTDTLTIKSDTTNSKFIVSDPNRILGATGIAGAVVSVDQHTVDVPFSSVTGTQILVNTLAGNDSLTVDFSLGNFSKSISYSGGLGDDALGFRGTGTEIATYTPSATTNGDGSVVVNGLVNSFTGLEPVDFDNFGTFNLNLPGANDNVTLTNGFNSAVTAALEAPGSVPAIVFTGDSGAVNFESAHVFRTANVNLNTTAVAGIDVITIASASNDHANTNLSITTGAEAGDVITINGGVSVAGAVGLNTVNVNSIAGGTISTGNGLTVNITGVASTLTGLIGAGSVIKQGTGTLILNGAHTYGGATIVNAGTLLVNGSTTAATNEFVVNGASILGGTGSIAGSVTLNGTATLAAGDPTVADTTDNLGTGSLAFTAATQQFNVEVGGTAAGDYDQIEVGAAQTVALAGATLNVSLLNGFTPDSTSLQEFIIIDNAGTDEVSGIFAGLPEGSPIVLGSGPFYTFYISYRADSSTTGSGNDVALYSQPVLNGTALNDQFDVTGDGTNFSVTTRTFDNTGALVAGPTTVNYTSPPNFAFNGGAGDDVLRVTYSSTSTDPIPVGGVSWNGEGETNNAVVTPNQPPFIPSQTFGDVLVVEDTRLVHTLSTTYTPSATTFGSGVVTVAGATGGTITFADLEPVDISGMAVATLATPAASTNDALTITNGKDSATGTIDALVVTGTTGLTATLIESGHFFNNDLLVIDTTANDGDDSVIVTSADNLHANARLQIETGTGTDFVRVDGNVRFTGDALAATVDIEIDSQSIILNGGTLTVTDVTGSVDLDANLGAITSPGAATTDVVATSLVATANAGIGTLADRLLTNVANLSAVVTTTGNIFITETNGVEISAGGLISGSGNISLSAGGAVTQTGAITTTGGLELLGAGSFTLNNAANNVGTLAANTTDTIDYTDSTGLIVGTVNTVGITSTADVALHSAGLTISQPVATGAGDFRIDSSAAVTQTAAITATGLQLTGAGPFTLNNPSNDVTTIAANVTGTISYTDVNALTVGTVDVLGNSVSGITSSGNDVRLSTLGGNLLLDDDVALGAGDLTLAVIGTVTQIAGDDITAGGLELLVTGNVTLTNAANNVATLAANVTGTLNYTDLDALTIGTVTGSGTSSVNATGDIVLSTGDAGATDNLTLPVTFNITSSGGSVTLNAGDDALLDGDVNALTQVTVNVDAGDGESNGVGEVAPGSGGTVTINGVITVNGGAGTTFLNGGDDYDTFDFDPQTTTSFSVNGNAPHGTADGDRLVITVPALTVQTVSDVGSGGFSFAPTANPALDPVTYVSIEEQDVTGGPLNLLIDLTPVYNGVNNQLTMQRVGADLVINRLGTGPVTGNFYTGTLATINSLEIRGGGQNDSVEVFDTGTGLPDFVGTVPGVTNNPNVVGTPEFLFTGGAGTDVLTFNLGLASTAQVYGIGSGSGTAANDGEISTTNPANTLITYFTSVSEVNRAGFNATAGGLQILGDLSGNTINTTDNGGGETRVQPTGYTPFDFSGDNFSSFEVYGLRGSDTLTLTSFGSGQTNNPTIVLDGSNPTGFGGPTDDGLADTLRVLSTSSNTGLVTLLGGLGSDQFFLAGPGLTVDDIAGPVVVDGEDNNLAGNNDQLFIDDSGDTTADPNVLIAAAGGMNADYAVTGINASGVTFRNIDSFDYTGTEQGDTIDGRFTPTNVPHDLNTVALRGFDGDDQFLLFTSNQWGGVTPVTELPFTRVASGVGTISLYGNDGEDIFGETPAPVIGNTGAMHVGLAVPATTRLIRPTTAATAGGSTIFIDGGDPVPALNQAGDTVGDVLNLDVTDVPKNTAMIVGAGSSGNVLSANTAPFSWVSIEDLNLVDNGKLTGVQIGDVFGRGTTGNDLMQISANATAALPHQVRVRIGGAIMNYNVPGKAVLYGGNGVDTMSQTTAKIPAVFYGEAGNDSLAGGSNNDWLVGGDGNDQITGGEGQNVIWGDNAPTNPGDPTPQDFQGPNDGNDSISSGNGADVIYAGGGHDVVNSGGGNDYIHAGAGNDSVDAGAGDDRVYGYSGNDTLQGNSGNDLLSGGDGNDWLLGHSGNNVLIGGTGSDTLSGGDGNDLLITGGLGGEENSTWTSAPNTMTYAANTYSDPMDNDAALLALLTAWQLNSNAAAPPPEVLALLPIIAPDGSDDDAWGGNGSDLFSWDAADMADESLTAPGPNDFNNPATGPDVRLI</sequence>
<comment type="subcellular location">
    <subcellularLocation>
        <location evidence="1">Secreted</location>
    </subcellularLocation>
</comment>
<dbReference type="KEGG" id="aagg:ETAA8_62000"/>
<dbReference type="InterPro" id="IPR011049">
    <property type="entry name" value="Serralysin-like_metalloprot_C"/>
</dbReference>
<name>A0A517YLE0_9BACT</name>
<gene>
    <name evidence="5" type="primary">hlyA_12</name>
    <name evidence="5" type="ORF">ETAA8_62000</name>
</gene>
<dbReference type="PRINTS" id="PR00313">
    <property type="entry name" value="CABNDNGRPT"/>
</dbReference>
<proteinExistence type="predicted"/>
<feature type="compositionally biased region" description="Polar residues" evidence="4">
    <location>
        <begin position="2776"/>
        <end position="2792"/>
    </location>
</feature>
<dbReference type="RefSeq" id="WP_145097533.1">
    <property type="nucleotide sequence ID" value="NZ_CP036274.1"/>
</dbReference>
<evidence type="ECO:0000256" key="1">
    <source>
        <dbReference type="ARBA" id="ARBA00004613"/>
    </source>
</evidence>
<dbReference type="Gene3D" id="2.150.10.10">
    <property type="entry name" value="Serralysin-like metalloprotease, C-terminal"/>
    <property type="match status" value="3"/>
</dbReference>
<keyword evidence="2" id="KW-0964">Secreted</keyword>
<dbReference type="PANTHER" id="PTHR38340">
    <property type="entry name" value="S-LAYER PROTEIN"/>
    <property type="match status" value="1"/>
</dbReference>
<dbReference type="InterPro" id="IPR001343">
    <property type="entry name" value="Hemolysn_Ca-bd"/>
</dbReference>
<dbReference type="GO" id="GO:0005576">
    <property type="term" value="C:extracellular region"/>
    <property type="evidence" value="ECO:0007669"/>
    <property type="project" value="UniProtKB-SubCell"/>
</dbReference>
<organism evidence="5 6">
    <name type="scientific">Anatilimnocola aggregata</name>
    <dbReference type="NCBI Taxonomy" id="2528021"/>
    <lineage>
        <taxon>Bacteria</taxon>
        <taxon>Pseudomonadati</taxon>
        <taxon>Planctomycetota</taxon>
        <taxon>Planctomycetia</taxon>
        <taxon>Pirellulales</taxon>
        <taxon>Pirellulaceae</taxon>
        <taxon>Anatilimnocola</taxon>
    </lineage>
</organism>
<dbReference type="Pfam" id="PF12951">
    <property type="entry name" value="PATR"/>
    <property type="match status" value="4"/>
</dbReference>
<dbReference type="EMBL" id="CP036274">
    <property type="protein sequence ID" value="QDU31047.1"/>
    <property type="molecule type" value="Genomic_DNA"/>
</dbReference>
<dbReference type="PANTHER" id="PTHR38340:SF1">
    <property type="entry name" value="S-LAYER PROTEIN"/>
    <property type="match status" value="1"/>
</dbReference>
<evidence type="ECO:0000256" key="2">
    <source>
        <dbReference type="ARBA" id="ARBA00022525"/>
    </source>
</evidence>